<evidence type="ECO:0000256" key="3">
    <source>
        <dbReference type="ARBA" id="ARBA00022692"/>
    </source>
</evidence>
<dbReference type="PANTHER" id="PTHR43124:SF10">
    <property type="entry name" value="PURINE EFFLUX PUMP PBUE"/>
    <property type="match status" value="1"/>
</dbReference>
<dbReference type="Gene3D" id="1.20.1250.20">
    <property type="entry name" value="MFS general substrate transporter like domains"/>
    <property type="match status" value="1"/>
</dbReference>
<keyword evidence="3 7" id="KW-0812">Transmembrane</keyword>
<feature type="transmembrane region" description="Helical" evidence="7">
    <location>
        <begin position="129"/>
        <end position="147"/>
    </location>
</feature>
<dbReference type="Proteomes" id="UP001163203">
    <property type="component" value="Chromosome"/>
</dbReference>
<feature type="transmembrane region" description="Helical" evidence="7">
    <location>
        <begin position="202"/>
        <end position="223"/>
    </location>
</feature>
<feature type="transmembrane region" description="Helical" evidence="7">
    <location>
        <begin position="235"/>
        <end position="256"/>
    </location>
</feature>
<feature type="domain" description="Major facilitator superfamily (MFS) profile" evidence="8">
    <location>
        <begin position="5"/>
        <end position="380"/>
    </location>
</feature>
<evidence type="ECO:0000313" key="9">
    <source>
        <dbReference type="EMBL" id="WAL65046.1"/>
    </source>
</evidence>
<gene>
    <name evidence="9" type="ORF">ORV05_29660</name>
</gene>
<feature type="transmembrane region" description="Helical" evidence="7">
    <location>
        <begin position="268"/>
        <end position="287"/>
    </location>
</feature>
<evidence type="ECO:0000256" key="2">
    <source>
        <dbReference type="ARBA" id="ARBA00022475"/>
    </source>
</evidence>
<keyword evidence="4 7" id="KW-1133">Transmembrane helix</keyword>
<evidence type="ECO:0000313" key="10">
    <source>
        <dbReference type="Proteomes" id="UP001163203"/>
    </source>
</evidence>
<feature type="transmembrane region" description="Helical" evidence="7">
    <location>
        <begin position="7"/>
        <end position="30"/>
    </location>
</feature>
<evidence type="ECO:0000256" key="4">
    <source>
        <dbReference type="ARBA" id="ARBA00022989"/>
    </source>
</evidence>
<reference evidence="9" key="1">
    <citation type="submission" date="2022-11" db="EMBL/GenBank/DDBJ databases">
        <authorList>
            <person name="Mo P."/>
        </authorList>
    </citation>
    <scope>NUCLEOTIDE SEQUENCE</scope>
    <source>
        <strain evidence="9">HUAS 11-8</strain>
    </source>
</reference>
<feature type="region of interest" description="Disordered" evidence="6">
    <location>
        <begin position="384"/>
        <end position="407"/>
    </location>
</feature>
<dbReference type="InterPro" id="IPR050189">
    <property type="entry name" value="MFS_Efflux_Transporters"/>
</dbReference>
<dbReference type="PROSITE" id="PS50850">
    <property type="entry name" value="MFS"/>
    <property type="match status" value="1"/>
</dbReference>
<feature type="transmembrane region" description="Helical" evidence="7">
    <location>
        <begin position="36"/>
        <end position="59"/>
    </location>
</feature>
<dbReference type="EMBL" id="CP113836">
    <property type="protein sequence ID" value="WAL65046.1"/>
    <property type="molecule type" value="Genomic_DNA"/>
</dbReference>
<dbReference type="CDD" id="cd17324">
    <property type="entry name" value="MFS_NepI_like"/>
    <property type="match status" value="1"/>
</dbReference>
<organism evidence="9 10">
    <name type="scientific">Amycolatopsis cynarae</name>
    <dbReference type="NCBI Taxonomy" id="2995223"/>
    <lineage>
        <taxon>Bacteria</taxon>
        <taxon>Bacillati</taxon>
        <taxon>Actinomycetota</taxon>
        <taxon>Actinomycetes</taxon>
        <taxon>Pseudonocardiales</taxon>
        <taxon>Pseudonocardiaceae</taxon>
        <taxon>Amycolatopsis</taxon>
    </lineage>
</organism>
<feature type="transmembrane region" description="Helical" evidence="7">
    <location>
        <begin position="360"/>
        <end position="376"/>
    </location>
</feature>
<feature type="transmembrane region" description="Helical" evidence="7">
    <location>
        <begin position="159"/>
        <end position="182"/>
    </location>
</feature>
<accession>A0ABY7AYP8</accession>
<dbReference type="InterPro" id="IPR036259">
    <property type="entry name" value="MFS_trans_sf"/>
</dbReference>
<feature type="transmembrane region" description="Helical" evidence="7">
    <location>
        <begin position="71"/>
        <end position="90"/>
    </location>
</feature>
<evidence type="ECO:0000256" key="7">
    <source>
        <dbReference type="SAM" id="Phobius"/>
    </source>
</evidence>
<evidence type="ECO:0000256" key="5">
    <source>
        <dbReference type="ARBA" id="ARBA00023136"/>
    </source>
</evidence>
<dbReference type="Pfam" id="PF07690">
    <property type="entry name" value="MFS_1"/>
    <property type="match status" value="1"/>
</dbReference>
<protein>
    <submittedName>
        <fullName evidence="9">MFS transporter</fullName>
    </submittedName>
</protein>
<dbReference type="RefSeq" id="WP_268755257.1">
    <property type="nucleotide sequence ID" value="NZ_CP113836.1"/>
</dbReference>
<proteinExistence type="predicted"/>
<keyword evidence="2" id="KW-1003">Cell membrane</keyword>
<dbReference type="SUPFAM" id="SSF103473">
    <property type="entry name" value="MFS general substrate transporter"/>
    <property type="match status" value="1"/>
</dbReference>
<feature type="transmembrane region" description="Helical" evidence="7">
    <location>
        <begin position="323"/>
        <end position="348"/>
    </location>
</feature>
<name>A0ABY7AYP8_9PSEU</name>
<evidence type="ECO:0000256" key="1">
    <source>
        <dbReference type="ARBA" id="ARBA00004651"/>
    </source>
</evidence>
<feature type="transmembrane region" description="Helical" evidence="7">
    <location>
        <begin position="293"/>
        <end position="311"/>
    </location>
</feature>
<dbReference type="InterPro" id="IPR020846">
    <property type="entry name" value="MFS_dom"/>
</dbReference>
<feature type="transmembrane region" description="Helical" evidence="7">
    <location>
        <begin position="96"/>
        <end position="117"/>
    </location>
</feature>
<comment type="subcellular location">
    <subcellularLocation>
        <location evidence="1">Cell membrane</location>
        <topology evidence="1">Multi-pass membrane protein</topology>
    </subcellularLocation>
</comment>
<keyword evidence="10" id="KW-1185">Reference proteome</keyword>
<evidence type="ECO:0000256" key="6">
    <source>
        <dbReference type="SAM" id="MobiDB-lite"/>
    </source>
</evidence>
<evidence type="ECO:0000259" key="8">
    <source>
        <dbReference type="PROSITE" id="PS50850"/>
    </source>
</evidence>
<sequence>MSSPRTAVLAVGTFAVGTSGYIVAGLLPVLSAQLHVSAAAAAQLVTAFAVAYAVGSPLFAAATGRWERRRLLVAALVVAAIGNTLAALAPTYGLLLAARAVTAVGAAVFTPVASAVAAQLNPPERRGRAVAAVFGGLALATIFGVPVGNLLSQHIGYRAVFGMVAVLSLAGAGAVLAVLPSVAPPAPVPFRDRFTPVRDPRVVVVLFATIVCCVASFSVYTFISPVLAATAGLHGTAVSMLLFCYGAGGAAGNVLGGRAVDRWGSRPPLMAVITLAVVVLAVLPLVARTVTGAAIVLFLWGMSTWAFNPPVQHRLIELAPQTSGLLLSLNASAIYLGVGLAGVVGGLVLTAGGPGVLPEFSSLLDVLGLLAVGFAWQRRQVGSRGATTSQSEPGKMSPSCPSANLTR</sequence>
<dbReference type="InterPro" id="IPR011701">
    <property type="entry name" value="MFS"/>
</dbReference>
<dbReference type="PANTHER" id="PTHR43124">
    <property type="entry name" value="PURINE EFFLUX PUMP PBUE"/>
    <property type="match status" value="1"/>
</dbReference>
<keyword evidence="5 7" id="KW-0472">Membrane</keyword>